<dbReference type="InterPro" id="IPR057681">
    <property type="entry name" value="DUF7921"/>
</dbReference>
<feature type="domain" description="GDNF/GAS1" evidence="10">
    <location>
        <begin position="706"/>
        <end position="786"/>
    </location>
</feature>
<dbReference type="Pfam" id="PF25868">
    <property type="entry name" value="Fn1_3"/>
    <property type="match status" value="1"/>
</dbReference>
<dbReference type="SMART" id="SM00907">
    <property type="entry name" value="GDNF"/>
    <property type="match status" value="3"/>
</dbReference>
<keyword evidence="12" id="KW-1185">Reference proteome</keyword>
<comment type="subcellular location">
    <subcellularLocation>
        <location evidence="1">Cell membrane</location>
    </subcellularLocation>
</comment>
<evidence type="ECO:0000259" key="10">
    <source>
        <dbReference type="SMART" id="SM00907"/>
    </source>
</evidence>
<evidence type="ECO:0000256" key="7">
    <source>
        <dbReference type="ARBA" id="ARBA00023180"/>
    </source>
</evidence>
<evidence type="ECO:0000256" key="4">
    <source>
        <dbReference type="ARBA" id="ARBA00022729"/>
    </source>
</evidence>
<dbReference type="InterPro" id="IPR037193">
    <property type="entry name" value="GDNF_alpha"/>
</dbReference>
<feature type="domain" description="GDNF/GAS1" evidence="10">
    <location>
        <begin position="437"/>
        <end position="514"/>
    </location>
</feature>
<dbReference type="OrthoDB" id="6374728at2759"/>
<comment type="caution">
    <text evidence="11">The sequence shown here is derived from an EMBL/GenBank/DDBJ whole genome shotgun (WGS) entry which is preliminary data.</text>
</comment>
<dbReference type="Pfam" id="PF25537">
    <property type="entry name" value="DUF7921"/>
    <property type="match status" value="1"/>
</dbReference>
<dbReference type="EMBL" id="JADBJN010000004">
    <property type="protein sequence ID" value="KAG5668280.1"/>
    <property type="molecule type" value="Genomic_DNA"/>
</dbReference>
<feature type="region of interest" description="Disordered" evidence="8">
    <location>
        <begin position="918"/>
        <end position="938"/>
    </location>
</feature>
<dbReference type="InterPro" id="IPR059035">
    <property type="entry name" value="Fn1_3"/>
</dbReference>
<feature type="region of interest" description="Disordered" evidence="8">
    <location>
        <begin position="666"/>
        <end position="696"/>
    </location>
</feature>
<keyword evidence="4 9" id="KW-0732">Signal</keyword>
<feature type="compositionally biased region" description="Basic and acidic residues" evidence="8">
    <location>
        <begin position="687"/>
        <end position="696"/>
    </location>
</feature>
<evidence type="ECO:0000256" key="9">
    <source>
        <dbReference type="SAM" id="SignalP"/>
    </source>
</evidence>
<keyword evidence="6" id="KW-0675">Receptor</keyword>
<reference evidence="11" key="1">
    <citation type="submission" date="2021-03" db="EMBL/GenBank/DDBJ databases">
        <title>Chromosome level genome of the anhydrobiotic midge Polypedilum vanderplanki.</title>
        <authorList>
            <person name="Yoshida Y."/>
            <person name="Kikawada T."/>
            <person name="Gusev O."/>
        </authorList>
    </citation>
    <scope>NUCLEOTIDE SEQUENCE</scope>
    <source>
        <strain evidence="11">NIAS01</strain>
        <tissue evidence="11">Whole body or cell culture</tissue>
    </source>
</reference>
<dbReference type="GO" id="GO:0007169">
    <property type="term" value="P:cell surface receptor protein tyrosine kinase signaling pathway"/>
    <property type="evidence" value="ECO:0007669"/>
    <property type="project" value="UniProtKB-ARBA"/>
</dbReference>
<dbReference type="SUPFAM" id="SSF110035">
    <property type="entry name" value="GDNF receptor-like"/>
    <property type="match status" value="3"/>
</dbReference>
<evidence type="ECO:0000256" key="8">
    <source>
        <dbReference type="SAM" id="MobiDB-lite"/>
    </source>
</evidence>
<dbReference type="SUPFAM" id="SSF52058">
    <property type="entry name" value="L domain-like"/>
    <property type="match status" value="1"/>
</dbReference>
<evidence type="ECO:0000313" key="11">
    <source>
        <dbReference type="EMBL" id="KAG5668280.1"/>
    </source>
</evidence>
<keyword evidence="7" id="KW-0325">Glycoprotein</keyword>
<protein>
    <recommendedName>
        <fullName evidence="10">GDNF/GAS1 domain-containing protein</fullName>
    </recommendedName>
</protein>
<evidence type="ECO:0000313" key="12">
    <source>
        <dbReference type="Proteomes" id="UP001107558"/>
    </source>
</evidence>
<proteinExistence type="inferred from homology"/>
<keyword evidence="3" id="KW-1003">Cell membrane</keyword>
<evidence type="ECO:0000256" key="5">
    <source>
        <dbReference type="ARBA" id="ARBA00023136"/>
    </source>
</evidence>
<dbReference type="InterPro" id="IPR003438">
    <property type="entry name" value="GDNF_rcpt"/>
</dbReference>
<dbReference type="InterPro" id="IPR032675">
    <property type="entry name" value="LRR_dom_sf"/>
</dbReference>
<dbReference type="GO" id="GO:0007399">
    <property type="term" value="P:nervous system development"/>
    <property type="evidence" value="ECO:0007669"/>
    <property type="project" value="TreeGrafter"/>
</dbReference>
<dbReference type="GO" id="GO:0038023">
    <property type="term" value="F:signaling receptor activity"/>
    <property type="evidence" value="ECO:0007669"/>
    <property type="project" value="InterPro"/>
</dbReference>
<feature type="signal peptide" evidence="9">
    <location>
        <begin position="1"/>
        <end position="18"/>
    </location>
</feature>
<organism evidence="11 12">
    <name type="scientific">Polypedilum vanderplanki</name>
    <name type="common">Sleeping chironomid midge</name>
    <dbReference type="NCBI Taxonomy" id="319348"/>
    <lineage>
        <taxon>Eukaryota</taxon>
        <taxon>Metazoa</taxon>
        <taxon>Ecdysozoa</taxon>
        <taxon>Arthropoda</taxon>
        <taxon>Hexapoda</taxon>
        <taxon>Insecta</taxon>
        <taxon>Pterygota</taxon>
        <taxon>Neoptera</taxon>
        <taxon>Endopterygota</taxon>
        <taxon>Diptera</taxon>
        <taxon>Nematocera</taxon>
        <taxon>Chironomoidea</taxon>
        <taxon>Chironomidae</taxon>
        <taxon>Chironominae</taxon>
        <taxon>Polypedilum</taxon>
        <taxon>Polypedilum</taxon>
    </lineage>
</organism>
<evidence type="ECO:0000256" key="1">
    <source>
        <dbReference type="ARBA" id="ARBA00004236"/>
    </source>
</evidence>
<gene>
    <name evidence="11" type="ORF">PVAND_016227</name>
</gene>
<evidence type="ECO:0000256" key="6">
    <source>
        <dbReference type="ARBA" id="ARBA00023170"/>
    </source>
</evidence>
<evidence type="ECO:0000256" key="2">
    <source>
        <dbReference type="ARBA" id="ARBA00005961"/>
    </source>
</evidence>
<sequence>MKVFISLQFFMILQTSVSFTIKCIFLNSPSLEFISFYECYTTNIPTSSGNIVTNVIGTHLNDKSNEDVQAIWIGGNLTLNFFPRGLTKFFPNIKVIEIIHTGIETLYGDEFNEFSNLQLIDIQGSNLTRISSKLFQKNPKISYILFNFNMVQNVGHDLFSSLDLKRIFEINFKGNRCINRAGYNETDFIELIKELRTKCPYDDEELYTTTTMKPTKRCFYWDRKSRNNILKIGLVYKCQTTNISISSGFEVTNVTGTHQIGNKNEDVDAIDIDGNQNLSFVSCNFSNFFPNTKVLMIWFTEIEILYGDEFDEYPQLEYLEFKQFNLVAISSKLFEKTPNLIFVDFGLNEIEKVGIVLFPPLNLSILSYVYFDFNVCIDKYSITKNGIVELINELREKCPFDDESSLSTKTTEQTSTTITSKKKFEKDPYPVDALPTCNHALSVCQQERKCIKLFEDFKLHCKVRENKCRMEDKDACHEAWTNLRLSPMFGCICPNNHMKRRCDKIFNVVNHNPCVDVFLPIAHDPTSGTSTNSVNANYFPTSDFIGEIRPASRYPYTYPYFLYPPTRKIPLALASHRPALDAQIYNRTSMHTHHRTNHFDDDDDEEHIRHGNVRAMGLDDSYHHRMLDENALSIETPLIGPLNSHIRQHFKTALYPYNISTSSGATHTYSTDDGDSGNGNGISSYEKNSDDIETDSDHPIHFQSTCHIALDSCREEKSCSTSLQAIMHQCDIDRCNKPACMESLQHFYRDPSHEDLSLDAALCLCRKTNSRHDSCMLAKEKLHPICAQRPPDGASTIPTINGAPFSPLPACHTLADLCKEDPDCKSRLEFYEQSCAVDSVTKKCAGKTSNCRLALLGIMGTPLRSLCACHGSDLQQLYECLGWQRLLWLNPCVVESQKDFHVKRLAELGLLITTTTTTTTRRPTTSTTTSTTTTTTTTTPAPIRITFRERLQTSAPPTFAPEVIYHRPSSHEEFEHYNEVEEGALDETLTFDDNKNEDFYGITTEMLGMEVATMPPITTTIETTTIPIRYCVVQRPHTPEQLIPEGQSKRLYIMDDAECSELCSCGSETLALSCHALCVPLVPCRSSLAYYAHSSPSFQAFRGRCLCYSGKFICMRPPPGEYKLPGGIFLLLGYSSTDEALLRPHTNLGVQDAVRALQQYIVQHINNQTMCTLSLFNITDENIILSVRLPYDTKLSSMELLKKEKQYCTSILETVSHHINTEYEELAAHRLLSIFKMAEVQVIWPDINGAASAKHVNLLLLTITLTLIHTIEAVRSHQLTRT</sequence>
<dbReference type="GO" id="GO:0043235">
    <property type="term" value="C:receptor complex"/>
    <property type="evidence" value="ECO:0007669"/>
    <property type="project" value="TreeGrafter"/>
</dbReference>
<feature type="chain" id="PRO_5039946704" description="GDNF/GAS1 domain-containing protein" evidence="9">
    <location>
        <begin position="19"/>
        <end position="1282"/>
    </location>
</feature>
<comment type="similarity">
    <text evidence="2">Belongs to the GDNFR family.</text>
</comment>
<name>A0A9J6BF84_POLVA</name>
<dbReference type="InterPro" id="IPR016017">
    <property type="entry name" value="GDNF/GAS1"/>
</dbReference>
<dbReference type="Gene3D" id="3.80.10.10">
    <property type="entry name" value="Ribonuclease Inhibitor"/>
    <property type="match status" value="2"/>
</dbReference>
<dbReference type="GO" id="GO:0009897">
    <property type="term" value="C:external side of plasma membrane"/>
    <property type="evidence" value="ECO:0007669"/>
    <property type="project" value="TreeGrafter"/>
</dbReference>
<dbReference type="PANTHER" id="PTHR10269">
    <property type="entry name" value="GDNF RECEPTOR ALPHA"/>
    <property type="match status" value="1"/>
</dbReference>
<evidence type="ECO:0000256" key="3">
    <source>
        <dbReference type="ARBA" id="ARBA00022475"/>
    </source>
</evidence>
<dbReference type="Proteomes" id="UP001107558">
    <property type="component" value="Chromosome 4"/>
</dbReference>
<accession>A0A9J6BF84</accession>
<feature type="domain" description="GDNF/GAS1" evidence="10">
    <location>
        <begin position="811"/>
        <end position="892"/>
    </location>
</feature>
<keyword evidence="5" id="KW-0472">Membrane</keyword>
<dbReference type="Pfam" id="PF02351">
    <property type="entry name" value="GDNF"/>
    <property type="match status" value="2"/>
</dbReference>
<dbReference type="PANTHER" id="PTHR10269:SF12">
    <property type="entry name" value="GLIAL CELL LINE-DERIVED NEUROTROPHIC FAMILY RECEPTOR-LIKE, ISOFORM E"/>
    <property type="match status" value="1"/>
</dbReference>